<dbReference type="PANTHER" id="PTHR39518">
    <property type="entry name" value="UPF0215 PROTEIN MJ1150"/>
    <property type="match status" value="1"/>
</dbReference>
<evidence type="ECO:0000313" key="1">
    <source>
        <dbReference type="EMBL" id="RZN69841.1"/>
    </source>
</evidence>
<organism evidence="1 2">
    <name type="scientific">Candidatus Methanolliviera hydrocarbonicum</name>
    <dbReference type="NCBI Taxonomy" id="2491085"/>
    <lineage>
        <taxon>Archaea</taxon>
        <taxon>Methanobacteriati</taxon>
        <taxon>Methanobacteriota</taxon>
        <taxon>Candidatus Methanoliparia</taxon>
        <taxon>Candidatus Methanoliparales</taxon>
        <taxon>Candidatus Methanollivieraceae</taxon>
        <taxon>Candidatus Methanolliviera</taxon>
    </lineage>
</organism>
<sequence length="66" mass="7485">MKFKENIRVLGIDDAFLDEEYSIIIGAIFRGKSVLEGVISSKIQVDGLNSTEKIIEMLFESGYERQ</sequence>
<dbReference type="Gene3D" id="3.30.2170.10">
    <property type="entry name" value="archaeoglobus fulgidus dsm 4304 superfamily"/>
    <property type="match status" value="1"/>
</dbReference>
<dbReference type="PANTHER" id="PTHR39518:SF2">
    <property type="entry name" value="UPF0215 PROTEIN MJ1150"/>
    <property type="match status" value="1"/>
</dbReference>
<proteinExistence type="predicted"/>
<comment type="caution">
    <text evidence="1">The sequence shown here is derived from an EMBL/GenBank/DDBJ whole genome shotgun (WGS) entry which is preliminary data.</text>
</comment>
<dbReference type="InterPro" id="IPR002802">
    <property type="entry name" value="Endo_dU"/>
</dbReference>
<name>A0A520KX30_9EURY</name>
<dbReference type="AlphaFoldDB" id="A0A520KX30"/>
<gene>
    <name evidence="1" type="ORF">EF807_04080</name>
</gene>
<dbReference type="Proteomes" id="UP000320766">
    <property type="component" value="Unassembled WGS sequence"/>
</dbReference>
<dbReference type="Pfam" id="PF01949">
    <property type="entry name" value="Endo_dU"/>
    <property type="match status" value="1"/>
</dbReference>
<protein>
    <submittedName>
        <fullName evidence="1">DUF99 family protein</fullName>
    </submittedName>
</protein>
<accession>A0A520KX30</accession>
<reference evidence="1 2" key="1">
    <citation type="journal article" date="2019" name="Nat. Microbiol.">
        <title>Wide diversity of methane and short-chain alkane metabolisms in uncultured archaea.</title>
        <authorList>
            <person name="Borrel G."/>
            <person name="Adam P.S."/>
            <person name="McKay L.J."/>
            <person name="Chen L.X."/>
            <person name="Sierra-Garcia I.N."/>
            <person name="Sieber C.M."/>
            <person name="Letourneur Q."/>
            <person name="Ghozlane A."/>
            <person name="Andersen G.L."/>
            <person name="Li W.J."/>
            <person name="Hallam S.J."/>
            <person name="Muyzer G."/>
            <person name="de Oliveira V.M."/>
            <person name="Inskeep W.P."/>
            <person name="Banfield J.F."/>
            <person name="Gribaldo S."/>
        </authorList>
    </citation>
    <scope>NUCLEOTIDE SEQUENCE [LARGE SCALE GENOMIC DNA]</scope>
    <source>
        <strain evidence="1">NM1b</strain>
    </source>
</reference>
<evidence type="ECO:0000313" key="2">
    <source>
        <dbReference type="Proteomes" id="UP000320766"/>
    </source>
</evidence>
<dbReference type="EMBL" id="RXIL01000067">
    <property type="protein sequence ID" value="RZN69841.1"/>
    <property type="molecule type" value="Genomic_DNA"/>
</dbReference>